<reference evidence="5" key="1">
    <citation type="journal article" date="2020" name="bioRxiv">
        <title>Comparative genomics of Chlamydomonas.</title>
        <authorList>
            <person name="Craig R.J."/>
            <person name="Hasan A.R."/>
            <person name="Ness R.W."/>
            <person name="Keightley P.D."/>
        </authorList>
    </citation>
    <scope>NUCLEOTIDE SEQUENCE</scope>
    <source>
        <strain evidence="5">CCAP 11/70</strain>
    </source>
</reference>
<keyword evidence="4" id="KW-0732">Signal</keyword>
<keyword evidence="2" id="KW-0378">Hydrolase</keyword>
<dbReference type="InterPro" id="IPR033124">
    <property type="entry name" value="Ser_caboxypep_his_AS"/>
</dbReference>
<dbReference type="EC" id="3.4.16.-" evidence="2"/>
<feature type="region of interest" description="Disordered" evidence="3">
    <location>
        <begin position="115"/>
        <end position="139"/>
    </location>
</feature>
<keyword evidence="2" id="KW-0645">Protease</keyword>
<feature type="chain" id="PRO_5032791016" description="Carboxypeptidase" evidence="4">
    <location>
        <begin position="44"/>
        <end position="559"/>
    </location>
</feature>
<dbReference type="GO" id="GO:0004185">
    <property type="term" value="F:serine-type carboxypeptidase activity"/>
    <property type="evidence" value="ECO:0007669"/>
    <property type="project" value="UniProtKB-UniRule"/>
</dbReference>
<dbReference type="InterPro" id="IPR029058">
    <property type="entry name" value="AB_hydrolase_fold"/>
</dbReference>
<dbReference type="FunFam" id="3.40.50.12670:FF:000002">
    <property type="entry name" value="Carboxypeptidase"/>
    <property type="match status" value="1"/>
</dbReference>
<comment type="caution">
    <text evidence="5">The sequence shown here is derived from an EMBL/GenBank/DDBJ whole genome shotgun (WGS) entry which is preliminary data.</text>
</comment>
<protein>
    <recommendedName>
        <fullName evidence="2">Carboxypeptidase</fullName>
        <ecNumber evidence="2">3.4.16.-</ecNumber>
    </recommendedName>
</protein>
<dbReference type="GO" id="GO:0016747">
    <property type="term" value="F:acyltransferase activity, transferring groups other than amino-acyl groups"/>
    <property type="evidence" value="ECO:0007669"/>
    <property type="project" value="TreeGrafter"/>
</dbReference>
<proteinExistence type="inferred from homology"/>
<evidence type="ECO:0000256" key="4">
    <source>
        <dbReference type="SAM" id="SignalP"/>
    </source>
</evidence>
<evidence type="ECO:0000256" key="3">
    <source>
        <dbReference type="SAM" id="MobiDB-lite"/>
    </source>
</evidence>
<dbReference type="GO" id="GO:0019748">
    <property type="term" value="P:secondary metabolic process"/>
    <property type="evidence" value="ECO:0007669"/>
    <property type="project" value="TreeGrafter"/>
</dbReference>
<evidence type="ECO:0000313" key="5">
    <source>
        <dbReference type="EMBL" id="KAG2482615.1"/>
    </source>
</evidence>
<name>A0A835XK85_9CHLO</name>
<evidence type="ECO:0000313" key="6">
    <source>
        <dbReference type="Proteomes" id="UP000612055"/>
    </source>
</evidence>
<dbReference type="Proteomes" id="UP000612055">
    <property type="component" value="Unassembled WGS sequence"/>
</dbReference>
<sequence length="559" mass="60460">MKANFSQYPWLGCRTRPKPPPLACALPALLALILLANRELADAARPRVGTDPLGLAAEAAKALRALEAPTCGDAPDDVCALPGLNGIPHVRMRSGYVTVSEPSGRKLWYLVADRETQQPSTEAEAEGEAGVGKGGRKNDDQASPVVLWLTGGPGCSSLDAFIYEHGPFSFSNGVNGDIFLSPNPYSWTKAATMIYVDSPAGAGLSYSNDTEDYKTNDEYTIIDLVRFLEGLTARYPELATAPFFITGESYGGVYVPLLATALVKANKKRSGEGQPPLVNLQGYAIGNGVTDEEADGNAPLHFAAGMGFLDPGAWRRLREACGDAFWNATKGSKCTELMVAAREGLKGMNPYNVLDPCTASPKPAPGLLGLKAPADPYRLLFWPYAPRMEGHPDDGPSGRRLWGPGLRHVAPCMDRRIAMEWLGREEVRSALHAAPVRDWNWQPCSDIVHYDMVKADMAPLHEALVREGLRALVYTGDHDMVVPHTGTRAWLFDKADLGGVEQPLRPWLMGGQVVGFTARFKAGSRLTFASVKGAGHMVPQSKPAEALYLFEAFLNNQDL</sequence>
<feature type="signal peptide" evidence="4">
    <location>
        <begin position="1"/>
        <end position="43"/>
    </location>
</feature>
<gene>
    <name evidence="5" type="ORF">HYH03_018458</name>
</gene>
<accession>A0A835XK85</accession>
<dbReference type="PROSITE" id="PS00560">
    <property type="entry name" value="CARBOXYPEPT_SER_HIS"/>
    <property type="match status" value="1"/>
</dbReference>
<dbReference type="AlphaFoldDB" id="A0A835XK85"/>
<dbReference type="Gene3D" id="3.40.50.1820">
    <property type="entry name" value="alpha/beta hydrolase"/>
    <property type="match status" value="1"/>
</dbReference>
<dbReference type="Gene3D" id="3.40.50.12670">
    <property type="match status" value="1"/>
</dbReference>
<dbReference type="GO" id="GO:0006508">
    <property type="term" value="P:proteolysis"/>
    <property type="evidence" value="ECO:0007669"/>
    <property type="project" value="UniProtKB-KW"/>
</dbReference>
<organism evidence="5 6">
    <name type="scientific">Edaphochlamys debaryana</name>
    <dbReference type="NCBI Taxonomy" id="47281"/>
    <lineage>
        <taxon>Eukaryota</taxon>
        <taxon>Viridiplantae</taxon>
        <taxon>Chlorophyta</taxon>
        <taxon>core chlorophytes</taxon>
        <taxon>Chlorophyceae</taxon>
        <taxon>CS clade</taxon>
        <taxon>Chlamydomonadales</taxon>
        <taxon>Chlamydomonadales incertae sedis</taxon>
        <taxon>Edaphochlamys</taxon>
    </lineage>
</organism>
<dbReference type="OrthoDB" id="443318at2759"/>
<evidence type="ECO:0000256" key="1">
    <source>
        <dbReference type="ARBA" id="ARBA00009431"/>
    </source>
</evidence>
<dbReference type="SUPFAM" id="SSF53474">
    <property type="entry name" value="alpha/beta-Hydrolases"/>
    <property type="match status" value="1"/>
</dbReference>
<dbReference type="PANTHER" id="PTHR11802">
    <property type="entry name" value="SERINE PROTEASE FAMILY S10 SERINE CARBOXYPEPTIDASE"/>
    <property type="match status" value="1"/>
</dbReference>
<dbReference type="EMBL" id="JAEHOE010000211">
    <property type="protein sequence ID" value="KAG2482615.1"/>
    <property type="molecule type" value="Genomic_DNA"/>
</dbReference>
<keyword evidence="6" id="KW-1185">Reference proteome</keyword>
<dbReference type="InterPro" id="IPR001563">
    <property type="entry name" value="Peptidase_S10"/>
</dbReference>
<dbReference type="Pfam" id="PF00450">
    <property type="entry name" value="Peptidase_S10"/>
    <property type="match status" value="1"/>
</dbReference>
<dbReference type="PANTHER" id="PTHR11802:SF254">
    <property type="entry name" value="SERINE CARBOXYPEPTIDASE-LIKE 20"/>
    <property type="match status" value="1"/>
</dbReference>
<comment type="similarity">
    <text evidence="1 2">Belongs to the peptidase S10 family.</text>
</comment>
<dbReference type="PRINTS" id="PR00724">
    <property type="entry name" value="CRBOXYPTASEC"/>
</dbReference>
<dbReference type="InterPro" id="IPR018202">
    <property type="entry name" value="Ser_caboxypep_ser_AS"/>
</dbReference>
<dbReference type="PROSITE" id="PS00131">
    <property type="entry name" value="CARBOXYPEPT_SER_SER"/>
    <property type="match status" value="1"/>
</dbReference>
<evidence type="ECO:0000256" key="2">
    <source>
        <dbReference type="RuleBase" id="RU361156"/>
    </source>
</evidence>
<keyword evidence="2" id="KW-0121">Carboxypeptidase</keyword>